<proteinExistence type="predicted"/>
<accession>A0ABT4HP85</accession>
<organism evidence="1 2">
    <name type="scientific">Mycolicibacterium iranicum</name>
    <name type="common">Mycobacterium iranicum</name>
    <dbReference type="NCBI Taxonomy" id="912594"/>
    <lineage>
        <taxon>Bacteria</taxon>
        <taxon>Bacillati</taxon>
        <taxon>Actinomycetota</taxon>
        <taxon>Actinomycetes</taxon>
        <taxon>Mycobacteriales</taxon>
        <taxon>Mycobacteriaceae</taxon>
        <taxon>Mycolicibacterium</taxon>
    </lineage>
</organism>
<keyword evidence="2" id="KW-1185">Reference proteome</keyword>
<dbReference type="EMBL" id="JAPQYE010000023">
    <property type="protein sequence ID" value="MCZ0732001.1"/>
    <property type="molecule type" value="Genomic_DNA"/>
</dbReference>
<evidence type="ECO:0000313" key="2">
    <source>
        <dbReference type="Proteomes" id="UP001084650"/>
    </source>
</evidence>
<dbReference type="RefSeq" id="WP_165762797.1">
    <property type="nucleotide sequence ID" value="NZ_JAPQYE010000023.1"/>
</dbReference>
<name>A0ABT4HP85_MYCIR</name>
<reference evidence="1" key="1">
    <citation type="submission" date="2022-12" db="EMBL/GenBank/DDBJ databases">
        <title>Whole genome sequence of Mycolicibacterium iranicum strain SBH312.</title>
        <authorList>
            <person name="Jani J."/>
            <person name="Arifin Mustapha Z."/>
            <person name="Ahmed K."/>
            <person name="Kai Ling C."/>
        </authorList>
    </citation>
    <scope>NUCLEOTIDE SEQUENCE</scope>
    <source>
        <strain evidence="1">SBH312</strain>
    </source>
</reference>
<gene>
    <name evidence="1" type="ORF">OY187_28510</name>
</gene>
<comment type="caution">
    <text evidence="1">The sequence shown here is derived from an EMBL/GenBank/DDBJ whole genome shotgun (WGS) entry which is preliminary data.</text>
</comment>
<evidence type="ECO:0000313" key="1">
    <source>
        <dbReference type="EMBL" id="MCZ0732001.1"/>
    </source>
</evidence>
<protein>
    <submittedName>
        <fullName evidence="1">Uncharacterized protein</fullName>
    </submittedName>
</protein>
<dbReference type="Proteomes" id="UP001084650">
    <property type="component" value="Unassembled WGS sequence"/>
</dbReference>
<sequence>MAESADLEKDAKDALLKAIRAATPSASTAGLQQLATAYALTIGARGGKLPGVTADND</sequence>